<evidence type="ECO:0000256" key="3">
    <source>
        <dbReference type="ARBA" id="ARBA00023128"/>
    </source>
</evidence>
<sequence length="351" mass="41302">MEFIKSFKSKYAQKLKRLDSLPPKYMFSAYCFCELYFIPGSVMLVNSEKRQDPEYFDHIKFINKIDDITQDIMAKKQRFTLPVQFVQKIVFYTNSDFITSKTAPPIDLSDEKLDLDSRDIEDDITIDDTCFCKIISRIPDDKEFSNLLNLSWISEKKSTFHKSVMILLLTKERCVFLQNNIKRWFPNIQIEPYVSQKVSKESLNIIQHKFNRMELLSNDTARNISEKGTVLTIKILADILPFICLRVSLHPLDLVFSTTKNGHSLRNLYRVIENFSYRDRPPLPFYILIMSDSENKIFGALLTNITTPREEFMGSRDSFVFMYVEDEIKVKNLNRGLQIYWKERLLSHGIQ</sequence>
<dbReference type="Proteomes" id="UP000031668">
    <property type="component" value="Unassembled WGS sequence"/>
</dbReference>
<keyword evidence="7" id="KW-1185">Reference proteome</keyword>
<evidence type="ECO:0000256" key="1">
    <source>
        <dbReference type="ARBA" id="ARBA00004173"/>
    </source>
</evidence>
<gene>
    <name evidence="6" type="ORF">RF11_15259</name>
</gene>
<comment type="similarity">
    <text evidence="2">Belongs to the OXR1 family.</text>
</comment>
<dbReference type="Pfam" id="PF07534">
    <property type="entry name" value="TLD"/>
    <property type="match status" value="1"/>
</dbReference>
<name>A0A0C2JCA0_THEKT</name>
<evidence type="ECO:0000256" key="4">
    <source>
        <dbReference type="ARBA" id="ARBA00040604"/>
    </source>
</evidence>
<dbReference type="OrthoDB" id="26679at2759"/>
<accession>A0A0C2JCA0</accession>
<dbReference type="EMBL" id="JWZT01003445">
    <property type="protein sequence ID" value="KII66793.1"/>
    <property type="molecule type" value="Genomic_DNA"/>
</dbReference>
<dbReference type="PANTHER" id="PTHR23354">
    <property type="entry name" value="NUCLEOLAR PROTEIN 7/ESTROGEN RECEPTOR COACTIVATOR-RELATED"/>
    <property type="match status" value="1"/>
</dbReference>
<evidence type="ECO:0000256" key="2">
    <source>
        <dbReference type="ARBA" id="ARBA00009540"/>
    </source>
</evidence>
<evidence type="ECO:0000259" key="5">
    <source>
        <dbReference type="PROSITE" id="PS51886"/>
    </source>
</evidence>
<proteinExistence type="inferred from homology"/>
<organism evidence="6 7">
    <name type="scientific">Thelohanellus kitauei</name>
    <name type="common">Myxosporean</name>
    <dbReference type="NCBI Taxonomy" id="669202"/>
    <lineage>
        <taxon>Eukaryota</taxon>
        <taxon>Metazoa</taxon>
        <taxon>Cnidaria</taxon>
        <taxon>Myxozoa</taxon>
        <taxon>Myxosporea</taxon>
        <taxon>Bivalvulida</taxon>
        <taxon>Platysporina</taxon>
        <taxon>Myxobolidae</taxon>
        <taxon>Thelohanellus</taxon>
    </lineage>
</organism>
<evidence type="ECO:0000313" key="7">
    <source>
        <dbReference type="Proteomes" id="UP000031668"/>
    </source>
</evidence>
<reference evidence="6 7" key="1">
    <citation type="journal article" date="2014" name="Genome Biol. Evol.">
        <title>The genome of the myxosporean Thelohanellus kitauei shows adaptations to nutrient acquisition within its fish host.</title>
        <authorList>
            <person name="Yang Y."/>
            <person name="Xiong J."/>
            <person name="Zhou Z."/>
            <person name="Huo F."/>
            <person name="Miao W."/>
            <person name="Ran C."/>
            <person name="Liu Y."/>
            <person name="Zhang J."/>
            <person name="Feng J."/>
            <person name="Wang M."/>
            <person name="Wang M."/>
            <person name="Wang L."/>
            <person name="Yao B."/>
        </authorList>
    </citation>
    <scope>NUCLEOTIDE SEQUENCE [LARGE SCALE GENOMIC DNA]</scope>
    <source>
        <strain evidence="6">Wuqing</strain>
    </source>
</reference>
<evidence type="ECO:0000313" key="6">
    <source>
        <dbReference type="EMBL" id="KII66793.1"/>
    </source>
</evidence>
<protein>
    <recommendedName>
        <fullName evidence="4">Oxidation resistance protein 1</fullName>
    </recommendedName>
</protein>
<dbReference type="PANTHER" id="PTHR23354:SF62">
    <property type="entry name" value="MUSTARD, ISOFORM V"/>
    <property type="match status" value="1"/>
</dbReference>
<dbReference type="GO" id="GO:0005739">
    <property type="term" value="C:mitochondrion"/>
    <property type="evidence" value="ECO:0007669"/>
    <property type="project" value="UniProtKB-SubCell"/>
</dbReference>
<dbReference type="AlphaFoldDB" id="A0A0C2JCA0"/>
<comment type="subcellular location">
    <subcellularLocation>
        <location evidence="1">Mitochondrion</location>
    </subcellularLocation>
</comment>
<keyword evidence="3" id="KW-0496">Mitochondrion</keyword>
<feature type="domain" description="TLDc" evidence="5">
    <location>
        <begin position="229"/>
        <end position="351"/>
    </location>
</feature>
<comment type="caution">
    <text evidence="6">The sequence shown here is derived from an EMBL/GenBank/DDBJ whole genome shotgun (WGS) entry which is preliminary data.</text>
</comment>
<dbReference type="PROSITE" id="PS51886">
    <property type="entry name" value="TLDC"/>
    <property type="match status" value="1"/>
</dbReference>
<dbReference type="InterPro" id="IPR006571">
    <property type="entry name" value="TLDc_dom"/>
</dbReference>